<dbReference type="Pfam" id="PF07967">
    <property type="entry name" value="zf-C3HC"/>
    <property type="match status" value="1"/>
</dbReference>
<evidence type="ECO:0000313" key="5">
    <source>
        <dbReference type="EMBL" id="CAD8152951.1"/>
    </source>
</evidence>
<evidence type="ECO:0000313" key="6">
    <source>
        <dbReference type="Proteomes" id="UP000683925"/>
    </source>
</evidence>
<feature type="compositionally biased region" description="Basic and acidic residues" evidence="3">
    <location>
        <begin position="283"/>
        <end position="295"/>
    </location>
</feature>
<dbReference type="EMBL" id="CAJJDP010000027">
    <property type="protein sequence ID" value="CAD8152951.1"/>
    <property type="molecule type" value="Genomic_DNA"/>
</dbReference>
<feature type="region of interest" description="Disordered" evidence="3">
    <location>
        <begin position="346"/>
        <end position="375"/>
    </location>
</feature>
<evidence type="ECO:0000256" key="3">
    <source>
        <dbReference type="SAM" id="MobiDB-lite"/>
    </source>
</evidence>
<dbReference type="Proteomes" id="UP000683925">
    <property type="component" value="Unassembled WGS sequence"/>
</dbReference>
<comment type="caution">
    <text evidence="5">The sequence shown here is derived from an EMBL/GenBank/DDBJ whole genome shotgun (WGS) entry which is preliminary data.</text>
</comment>
<evidence type="ECO:0000256" key="2">
    <source>
        <dbReference type="ARBA" id="ARBA00023242"/>
    </source>
</evidence>
<feature type="compositionally biased region" description="Low complexity" evidence="3">
    <location>
        <begin position="519"/>
        <end position="528"/>
    </location>
</feature>
<evidence type="ECO:0000259" key="4">
    <source>
        <dbReference type="Pfam" id="PF07967"/>
    </source>
</evidence>
<reference evidence="5" key="1">
    <citation type="submission" date="2021-01" db="EMBL/GenBank/DDBJ databases">
        <authorList>
            <consortium name="Genoscope - CEA"/>
            <person name="William W."/>
        </authorList>
    </citation>
    <scope>NUCLEOTIDE SEQUENCE</scope>
</reference>
<keyword evidence="2" id="KW-0539">Nucleus</keyword>
<name>A0A8S1TFP1_PAROT</name>
<dbReference type="InterPro" id="IPR012935">
    <property type="entry name" value="NuBaID_N"/>
</dbReference>
<feature type="compositionally biased region" description="Low complexity" evidence="3">
    <location>
        <begin position="491"/>
        <end position="502"/>
    </location>
</feature>
<feature type="compositionally biased region" description="Low complexity" evidence="3">
    <location>
        <begin position="537"/>
        <end position="549"/>
    </location>
</feature>
<organism evidence="5 6">
    <name type="scientific">Paramecium octaurelia</name>
    <dbReference type="NCBI Taxonomy" id="43137"/>
    <lineage>
        <taxon>Eukaryota</taxon>
        <taxon>Sar</taxon>
        <taxon>Alveolata</taxon>
        <taxon>Ciliophora</taxon>
        <taxon>Intramacronucleata</taxon>
        <taxon>Oligohymenophorea</taxon>
        <taxon>Peniculida</taxon>
        <taxon>Parameciidae</taxon>
        <taxon>Paramecium</taxon>
    </lineage>
</organism>
<dbReference type="GO" id="GO:0008270">
    <property type="term" value="F:zinc ion binding"/>
    <property type="evidence" value="ECO:0007669"/>
    <property type="project" value="InterPro"/>
</dbReference>
<keyword evidence="6" id="KW-1185">Reference proteome</keyword>
<dbReference type="GO" id="GO:0048188">
    <property type="term" value="C:Set1C/COMPASS complex"/>
    <property type="evidence" value="ECO:0007669"/>
    <property type="project" value="InterPro"/>
</dbReference>
<feature type="region of interest" description="Disordered" evidence="3">
    <location>
        <begin position="612"/>
        <end position="714"/>
    </location>
</feature>
<feature type="compositionally biased region" description="Acidic residues" evidence="3">
    <location>
        <begin position="303"/>
        <end position="312"/>
    </location>
</feature>
<evidence type="ECO:0000256" key="1">
    <source>
        <dbReference type="ARBA" id="ARBA00004123"/>
    </source>
</evidence>
<feature type="compositionally biased region" description="Polar residues" evidence="3">
    <location>
        <begin position="560"/>
        <end position="573"/>
    </location>
</feature>
<proteinExistence type="predicted"/>
<comment type="subcellular location">
    <subcellularLocation>
        <location evidence="1">Nucleus</location>
    </subcellularLocation>
</comment>
<feature type="region of interest" description="Disordered" evidence="3">
    <location>
        <begin position="283"/>
        <end position="313"/>
    </location>
</feature>
<feature type="compositionally biased region" description="Acidic residues" evidence="3">
    <location>
        <begin position="680"/>
        <end position="697"/>
    </location>
</feature>
<accession>A0A8S1TFP1</accession>
<feature type="region of interest" description="Disordered" evidence="3">
    <location>
        <begin position="491"/>
        <end position="577"/>
    </location>
</feature>
<feature type="compositionally biased region" description="Basic and acidic residues" evidence="3">
    <location>
        <begin position="348"/>
        <end position="368"/>
    </location>
</feature>
<feature type="domain" description="C3HC-type" evidence="4">
    <location>
        <begin position="7"/>
        <end position="78"/>
    </location>
</feature>
<dbReference type="AlphaFoldDB" id="A0A8S1TFP1"/>
<dbReference type="OMA" id="HRYFCKW"/>
<dbReference type="OrthoDB" id="310062at2759"/>
<feature type="compositionally biased region" description="Basic and acidic residues" evidence="3">
    <location>
        <begin position="652"/>
        <end position="661"/>
    </location>
</feature>
<sequence length="714" mass="85022">MYQQYFDDYCERLFSYNFLNWPYRDSKLKPSKMASIGYICHEDSLQCFYCQKKIMIDDQMLPSDVILERAINQHDQYCQAMAIKFKVTQEFLHSYGMAYYDECLASWKDPIELKKTYLDKVPQNLHFLVQNPKQVLAIFGWIKQDQILLCKFCGRKCQIVEEEFDVFQEHRYFCKWANEGRNIKYGYLIVLQQLRDQSTQNNQDAKERENNNVEQDVLRKTLVSQCENIISINLLTNTELQKAKAQILACQDQLTKRKRFDIKESEREMEEFELDIQKKVKVQKEQIEERNKERMSMINKQDSDEEEEEQEVDMALKEQQNQNNHVQENKENTNNQQQHNQAVIGADQKIEQEDNQKQETNREQKENSENLNQVKDNQVIEKREKLITNHIQEEPIQQQQMIVQNQEEQIEQQIIAQNNKSKQTSPQLPTQLMVEQHADQYSSERGEQINQVVPQDKEIEKGQVEQSEEIIEQQEKGENNLINNNNLEQQQNQNNDSQQHNNTVTSQKDNQQEAEEKQQNQQLVQDQVEQNEKSNVIEQDQQAQIQSQEIEIEQEKKESNPNVEVQEVNTGNEQHQEQEIKEVEIQNIVISDDKTQNQILNEQQKVDKIERELESKQQNQEENIQQEVEEDQEKNLESPKNIMRTSFQNDDSNIRNQDDNKIMTIINLEDQIKSRQQENQEIEQEQEQEEQEQEQEQDNPNVIEVQDNENPDKD</sequence>
<dbReference type="PANTHER" id="PTHR23356">
    <property type="entry name" value="DPY30-RELATED"/>
    <property type="match status" value="1"/>
</dbReference>
<protein>
    <recommendedName>
        <fullName evidence="4">C3HC-type domain-containing protein</fullName>
    </recommendedName>
</protein>
<feature type="compositionally biased region" description="Low complexity" evidence="3">
    <location>
        <begin position="617"/>
        <end position="626"/>
    </location>
</feature>
<feature type="region of interest" description="Disordered" evidence="3">
    <location>
        <begin position="437"/>
        <end position="471"/>
    </location>
</feature>
<dbReference type="PANTHER" id="PTHR23356:SF16">
    <property type="entry name" value="DPY30 DOMAIN CONTAINING 2"/>
    <property type="match status" value="1"/>
</dbReference>
<feature type="compositionally biased region" description="Basic and acidic residues" evidence="3">
    <location>
        <begin position="437"/>
        <end position="447"/>
    </location>
</feature>
<dbReference type="InterPro" id="IPR037856">
    <property type="entry name" value="Sdc1/DPY30"/>
</dbReference>
<gene>
    <name evidence="5" type="ORF">POCTA_138.1.T0270121</name>
</gene>